<proteinExistence type="predicted"/>
<accession>A0YB40</accession>
<evidence type="ECO:0000313" key="1">
    <source>
        <dbReference type="EMBL" id="EAW31770.1"/>
    </source>
</evidence>
<keyword evidence="2" id="KW-1185">Reference proteome</keyword>
<dbReference type="EMBL" id="AAVT01000002">
    <property type="protein sequence ID" value="EAW31770.1"/>
    <property type="molecule type" value="Genomic_DNA"/>
</dbReference>
<dbReference type="Proteomes" id="UP000004931">
    <property type="component" value="Unassembled WGS sequence"/>
</dbReference>
<organism evidence="1 2">
    <name type="scientific">marine gamma proteobacterium HTCC2143</name>
    <dbReference type="NCBI Taxonomy" id="247633"/>
    <lineage>
        <taxon>Bacteria</taxon>
        <taxon>Pseudomonadati</taxon>
        <taxon>Pseudomonadota</taxon>
        <taxon>Gammaproteobacteria</taxon>
        <taxon>Cellvibrionales</taxon>
        <taxon>Spongiibacteraceae</taxon>
        <taxon>BD1-7 clade</taxon>
    </lineage>
</organism>
<dbReference type="AlphaFoldDB" id="A0YB40"/>
<reference evidence="1 2" key="1">
    <citation type="journal article" date="2010" name="J. Bacteriol.">
        <title>Genome sequence of the oligotrophic marine Gammaproteobacterium HTCC2143, isolated from the Oregon Coast.</title>
        <authorList>
            <person name="Oh H.M."/>
            <person name="Kang I."/>
            <person name="Ferriera S."/>
            <person name="Giovannoni S.J."/>
            <person name="Cho J.C."/>
        </authorList>
    </citation>
    <scope>NUCLEOTIDE SEQUENCE [LARGE SCALE GENOMIC DNA]</scope>
    <source>
        <strain evidence="1 2">HTCC2143</strain>
    </source>
</reference>
<sequence>MHQNDQLSRKLCALGDAALQKTYSHAGIFDQIITNRNNKHVNHFKYEPQPTDIYRLLFNWLFFNQSNKGSAMVALALVLNILPTNLSTDFVDKIIAP</sequence>
<name>A0YB40_9GAMM</name>
<protein>
    <submittedName>
        <fullName evidence="1">Uncharacterized protein</fullName>
    </submittedName>
</protein>
<gene>
    <name evidence="1" type="ORF">GP2143_04950</name>
</gene>
<comment type="caution">
    <text evidence="1">The sequence shown here is derived from an EMBL/GenBank/DDBJ whole genome shotgun (WGS) entry which is preliminary data.</text>
</comment>
<evidence type="ECO:0000313" key="2">
    <source>
        <dbReference type="Proteomes" id="UP000004931"/>
    </source>
</evidence>